<dbReference type="AlphaFoldDB" id="A0AA90P8R5"/>
<dbReference type="EMBL" id="JAUUTW010000048">
    <property type="protein sequence ID" value="MDP1454471.1"/>
    <property type="molecule type" value="Genomic_DNA"/>
</dbReference>
<comment type="caution">
    <text evidence="1">The sequence shown here is derived from an EMBL/GenBank/DDBJ whole genome shotgun (WGS) entry which is preliminary data.</text>
</comment>
<protein>
    <submittedName>
        <fullName evidence="1">Uncharacterized protein</fullName>
    </submittedName>
</protein>
<evidence type="ECO:0000313" key="2">
    <source>
        <dbReference type="Proteomes" id="UP001178275"/>
    </source>
</evidence>
<gene>
    <name evidence="1" type="ORF">Q8G36_26530</name>
</gene>
<accession>A0AA90P8R5</accession>
<evidence type="ECO:0000313" key="1">
    <source>
        <dbReference type="EMBL" id="MDP1454471.1"/>
    </source>
</evidence>
<dbReference type="RefSeq" id="WP_305162747.1">
    <property type="nucleotide sequence ID" value="NZ_JAUUTW010000048.1"/>
</dbReference>
<organism evidence="1 2">
    <name type="scientific">Peribacillus frigoritolerans</name>
    <dbReference type="NCBI Taxonomy" id="450367"/>
    <lineage>
        <taxon>Bacteria</taxon>
        <taxon>Bacillati</taxon>
        <taxon>Bacillota</taxon>
        <taxon>Bacilli</taxon>
        <taxon>Bacillales</taxon>
        <taxon>Bacillaceae</taxon>
        <taxon>Peribacillus</taxon>
    </lineage>
</organism>
<dbReference type="Proteomes" id="UP001178275">
    <property type="component" value="Unassembled WGS sequence"/>
</dbReference>
<reference evidence="1" key="1">
    <citation type="submission" date="2023-07" db="EMBL/GenBank/DDBJ databases">
        <title>Murine gut Bacillus species.</title>
        <authorList>
            <person name="Gutman E."/>
            <person name="Hashuel R."/>
            <person name="Litvak Y."/>
        </authorList>
    </citation>
    <scope>NUCLEOTIDE SEQUENCE</scope>
    <source>
        <strain evidence="1">RU293</strain>
    </source>
</reference>
<name>A0AA90P8R5_9BACI</name>
<proteinExistence type="predicted"/>
<sequence length="48" mass="5340">MLFIKGKNKKGAKGTDNFQLIEIGINVTDDEQESSVINECLFHSPCNI</sequence>